<dbReference type="FunFam" id="3.30.43.10:FF:000004">
    <property type="entry name" value="Berberine bridge enzyme-like 15"/>
    <property type="match status" value="1"/>
</dbReference>
<dbReference type="Gene3D" id="3.30.465.10">
    <property type="match status" value="1"/>
</dbReference>
<keyword evidence="7" id="KW-0325">Glycoprotein</keyword>
<dbReference type="InterPro" id="IPR006094">
    <property type="entry name" value="Oxid_FAD_bind_N"/>
</dbReference>
<dbReference type="InterPro" id="IPR016169">
    <property type="entry name" value="FAD-bd_PCMH_sub2"/>
</dbReference>
<name>A0AAV8SWS6_9ROSI</name>
<organism evidence="10 11">
    <name type="scientific">Erythroxylum novogranatense</name>
    <dbReference type="NCBI Taxonomy" id="1862640"/>
    <lineage>
        <taxon>Eukaryota</taxon>
        <taxon>Viridiplantae</taxon>
        <taxon>Streptophyta</taxon>
        <taxon>Embryophyta</taxon>
        <taxon>Tracheophyta</taxon>
        <taxon>Spermatophyta</taxon>
        <taxon>Magnoliopsida</taxon>
        <taxon>eudicotyledons</taxon>
        <taxon>Gunneridae</taxon>
        <taxon>Pentapetalae</taxon>
        <taxon>rosids</taxon>
        <taxon>fabids</taxon>
        <taxon>Malpighiales</taxon>
        <taxon>Erythroxylaceae</taxon>
        <taxon>Erythroxylum</taxon>
    </lineage>
</organism>
<comment type="cofactor">
    <cofactor evidence="1">
        <name>FAD</name>
        <dbReference type="ChEBI" id="CHEBI:57692"/>
    </cofactor>
</comment>
<protein>
    <recommendedName>
        <fullName evidence="9">FAD-binding PCMH-type domain-containing protein</fullName>
    </recommendedName>
</protein>
<dbReference type="InterPro" id="IPR016166">
    <property type="entry name" value="FAD-bd_PCMH"/>
</dbReference>
<evidence type="ECO:0000256" key="1">
    <source>
        <dbReference type="ARBA" id="ARBA00001974"/>
    </source>
</evidence>
<feature type="chain" id="PRO_5043485323" description="FAD-binding PCMH-type domain-containing protein" evidence="8">
    <location>
        <begin position="23"/>
        <end position="528"/>
    </location>
</feature>
<keyword evidence="4 8" id="KW-0732">Signal</keyword>
<comment type="caution">
    <text evidence="10">The sequence shown here is derived from an EMBL/GenBank/DDBJ whole genome shotgun (WGS) entry which is preliminary data.</text>
</comment>
<feature type="signal peptide" evidence="8">
    <location>
        <begin position="1"/>
        <end position="22"/>
    </location>
</feature>
<gene>
    <name evidence="10" type="ORF">K2173_000291</name>
</gene>
<evidence type="ECO:0000259" key="9">
    <source>
        <dbReference type="PROSITE" id="PS51387"/>
    </source>
</evidence>
<dbReference type="GO" id="GO:1901696">
    <property type="term" value="P:cannabinoid biosynthetic process"/>
    <property type="evidence" value="ECO:0007669"/>
    <property type="project" value="UniProtKB-ARBA"/>
</dbReference>
<dbReference type="GO" id="GO:0071949">
    <property type="term" value="F:FAD binding"/>
    <property type="evidence" value="ECO:0007669"/>
    <property type="project" value="InterPro"/>
</dbReference>
<dbReference type="Pfam" id="PF01565">
    <property type="entry name" value="FAD_binding_4"/>
    <property type="match status" value="1"/>
</dbReference>
<dbReference type="Proteomes" id="UP001159364">
    <property type="component" value="Linkage Group LG07"/>
</dbReference>
<dbReference type="Gene3D" id="3.40.462.20">
    <property type="match status" value="1"/>
</dbReference>
<comment type="similarity">
    <text evidence="2">Belongs to the oxygen-dependent FAD-linked oxidoreductase family.</text>
</comment>
<keyword evidence="6" id="KW-1015">Disulfide bond</keyword>
<accession>A0AAV8SWS6</accession>
<dbReference type="PANTHER" id="PTHR32448">
    <property type="entry name" value="OS08G0158400 PROTEIN"/>
    <property type="match status" value="1"/>
</dbReference>
<evidence type="ECO:0000256" key="7">
    <source>
        <dbReference type="ARBA" id="ARBA00023180"/>
    </source>
</evidence>
<evidence type="ECO:0000256" key="6">
    <source>
        <dbReference type="ARBA" id="ARBA00023157"/>
    </source>
</evidence>
<feature type="domain" description="FAD-binding PCMH-type" evidence="9">
    <location>
        <begin position="72"/>
        <end position="247"/>
    </location>
</feature>
<dbReference type="EMBL" id="JAIWQS010000007">
    <property type="protein sequence ID" value="KAJ8758570.1"/>
    <property type="molecule type" value="Genomic_DNA"/>
</dbReference>
<dbReference type="InterPro" id="IPR012951">
    <property type="entry name" value="BBE"/>
</dbReference>
<evidence type="ECO:0000313" key="10">
    <source>
        <dbReference type="EMBL" id="KAJ8758570.1"/>
    </source>
</evidence>
<dbReference type="GO" id="GO:0016491">
    <property type="term" value="F:oxidoreductase activity"/>
    <property type="evidence" value="ECO:0007669"/>
    <property type="project" value="InterPro"/>
</dbReference>
<evidence type="ECO:0000256" key="4">
    <source>
        <dbReference type="ARBA" id="ARBA00022729"/>
    </source>
</evidence>
<reference evidence="10 11" key="1">
    <citation type="submission" date="2021-09" db="EMBL/GenBank/DDBJ databases">
        <title>Genomic insights and catalytic innovation underlie evolution of tropane alkaloids biosynthesis.</title>
        <authorList>
            <person name="Wang Y.-J."/>
            <person name="Tian T."/>
            <person name="Huang J.-P."/>
            <person name="Huang S.-X."/>
        </authorList>
    </citation>
    <scope>NUCLEOTIDE SEQUENCE [LARGE SCALE GENOMIC DNA]</scope>
    <source>
        <strain evidence="10">KIB-2018</strain>
        <tissue evidence="10">Leaf</tissue>
    </source>
</reference>
<dbReference type="AlphaFoldDB" id="A0AAV8SWS6"/>
<evidence type="ECO:0000256" key="3">
    <source>
        <dbReference type="ARBA" id="ARBA00022630"/>
    </source>
</evidence>
<sequence>MRHSGLTMFPFLVAILFPLATSDQSHNDFLQCLYRCSENSSSISKLIYTPNNPSYSSVLEFSIQNLRFNTTTTPKPLLIVTPTTLSHIQASITCSRKHGLQVRVRSGGHDLEGLSYISYTLPFIIIDLINLRDISLDLSNRHAWVQAGATIGELYYALIKTTRTLAFPAGDCPSVGLGGHISGGGYGNLMRKYGLATDNVIDAQLIDVNGRILNRSSMGEDVFWAIRGGGGNTFGVVVAWKINLVPVPPTVTVFTVRTTEEKNATKLVHRWQYIANKLPEDLYILAFVEKTNSGPGGSLTKEAKFTGLFLGGINELLQLVEQRFRDLGLAKEDCSEMSWVESNLYFSDIPSGTPLEILLDRTLLKSTFKAKSDYLKVPMPETVFETVWKMLDEVDVAGMELIPYGGRMSEIPESSIPFPHRADNICKIGYLVSWDEAESSEKYISWIRKLYSYMGLYVSKDPREAYANYRDLDIGVNDPAGKTSYEKASIWGKKYFKNNFDRLVRVKTQIDPTNFFRNEQSVPSHLSK</sequence>
<dbReference type="Pfam" id="PF08031">
    <property type="entry name" value="BBE"/>
    <property type="match status" value="1"/>
</dbReference>
<proteinExistence type="inferred from homology"/>
<evidence type="ECO:0000256" key="5">
    <source>
        <dbReference type="ARBA" id="ARBA00022827"/>
    </source>
</evidence>
<evidence type="ECO:0000256" key="2">
    <source>
        <dbReference type="ARBA" id="ARBA00005466"/>
    </source>
</evidence>
<dbReference type="Gene3D" id="3.30.43.10">
    <property type="entry name" value="Uridine Diphospho-n-acetylenolpyruvylglucosamine Reductase, domain 2"/>
    <property type="match status" value="1"/>
</dbReference>
<evidence type="ECO:0000256" key="8">
    <source>
        <dbReference type="SAM" id="SignalP"/>
    </source>
</evidence>
<dbReference type="SUPFAM" id="SSF56176">
    <property type="entry name" value="FAD-binding/transporter-associated domain-like"/>
    <property type="match status" value="1"/>
</dbReference>
<dbReference type="InterPro" id="IPR016167">
    <property type="entry name" value="FAD-bd_PCMH_sub1"/>
</dbReference>
<keyword evidence="11" id="KW-1185">Reference proteome</keyword>
<dbReference type="InterPro" id="IPR036318">
    <property type="entry name" value="FAD-bd_PCMH-like_sf"/>
</dbReference>
<keyword evidence="3" id="KW-0285">Flavoprotein</keyword>
<dbReference type="PROSITE" id="PS51387">
    <property type="entry name" value="FAD_PCMH"/>
    <property type="match status" value="1"/>
</dbReference>
<keyword evidence="5" id="KW-0274">FAD</keyword>
<evidence type="ECO:0000313" key="11">
    <source>
        <dbReference type="Proteomes" id="UP001159364"/>
    </source>
</evidence>